<dbReference type="Pfam" id="PF01370">
    <property type="entry name" value="Epimerase"/>
    <property type="match status" value="1"/>
</dbReference>
<dbReference type="InterPro" id="IPR001509">
    <property type="entry name" value="Epimerase_deHydtase"/>
</dbReference>
<gene>
    <name evidence="2" type="ORF">BJX66DRAFT_131247</name>
</gene>
<comment type="caution">
    <text evidence="2">The sequence shown here is derived from an EMBL/GenBank/DDBJ whole genome shotgun (WGS) entry which is preliminary data.</text>
</comment>
<sequence length="350" mass="38035">MSPNILITGATGYIGGTLLRALVSARVVPPSSIWAIVRSDTQAESVEHLQVNAVQVALTDEGGIQRAILDNGIDIVIHTVSVVDPTLAASLLNALKARKASTNRPVYFIYNSGVSAFADKTGWPYGVAKETDDLYELQKGLTVPNPVRQTDVAIHATADKYGIALYTVVPPLVYGKGTGTGNKISVQIPTLIRAAIANKEVHRFAENSKWPAVHVTDLADYYTRLIQGIVEERGIPAGKRGYYLVSAHTFNWHELLSGLAKDLFTRGLVATDDVTVWPNEDVKTKSLGLPSPYSDIAWNSNAAVSSHHDKELGWKPKWDYERLLRDIGEEVDAVLEAGTDVRDLAGLLSK</sequence>
<dbReference type="PANTHER" id="PTHR48079">
    <property type="entry name" value="PROTEIN YEEZ"/>
    <property type="match status" value="1"/>
</dbReference>
<evidence type="ECO:0000313" key="3">
    <source>
        <dbReference type="Proteomes" id="UP001610563"/>
    </source>
</evidence>
<evidence type="ECO:0000313" key="2">
    <source>
        <dbReference type="EMBL" id="KAL2783365.1"/>
    </source>
</evidence>
<dbReference type="InterPro" id="IPR051783">
    <property type="entry name" value="NAD(P)-dependent_oxidoreduct"/>
</dbReference>
<dbReference type="EMBL" id="JBFTWV010000242">
    <property type="protein sequence ID" value="KAL2783365.1"/>
    <property type="molecule type" value="Genomic_DNA"/>
</dbReference>
<accession>A0ABR4FJF6</accession>
<organism evidence="2 3">
    <name type="scientific">Aspergillus keveii</name>
    <dbReference type="NCBI Taxonomy" id="714993"/>
    <lineage>
        <taxon>Eukaryota</taxon>
        <taxon>Fungi</taxon>
        <taxon>Dikarya</taxon>
        <taxon>Ascomycota</taxon>
        <taxon>Pezizomycotina</taxon>
        <taxon>Eurotiomycetes</taxon>
        <taxon>Eurotiomycetidae</taxon>
        <taxon>Eurotiales</taxon>
        <taxon>Aspergillaceae</taxon>
        <taxon>Aspergillus</taxon>
        <taxon>Aspergillus subgen. Nidulantes</taxon>
    </lineage>
</organism>
<dbReference type="InterPro" id="IPR036291">
    <property type="entry name" value="NAD(P)-bd_dom_sf"/>
</dbReference>
<name>A0ABR4FJF6_9EURO</name>
<protein>
    <recommendedName>
        <fullName evidence="1">NAD-dependent epimerase/dehydratase domain-containing protein</fullName>
    </recommendedName>
</protein>
<keyword evidence="3" id="KW-1185">Reference proteome</keyword>
<reference evidence="2 3" key="1">
    <citation type="submission" date="2024-07" db="EMBL/GenBank/DDBJ databases">
        <title>Section-level genome sequencing and comparative genomics of Aspergillus sections Usti and Cavernicolus.</title>
        <authorList>
            <consortium name="Lawrence Berkeley National Laboratory"/>
            <person name="Nybo J.L."/>
            <person name="Vesth T.C."/>
            <person name="Theobald S."/>
            <person name="Frisvad J.C."/>
            <person name="Larsen T.O."/>
            <person name="Kjaerboelling I."/>
            <person name="Rothschild-Mancinelli K."/>
            <person name="Lyhne E.K."/>
            <person name="Kogle M.E."/>
            <person name="Barry K."/>
            <person name="Clum A."/>
            <person name="Na H."/>
            <person name="Ledsgaard L."/>
            <person name="Lin J."/>
            <person name="Lipzen A."/>
            <person name="Kuo A."/>
            <person name="Riley R."/>
            <person name="Mondo S."/>
            <person name="Labutti K."/>
            <person name="Haridas S."/>
            <person name="Pangalinan J."/>
            <person name="Salamov A.A."/>
            <person name="Simmons B.A."/>
            <person name="Magnuson J.K."/>
            <person name="Chen J."/>
            <person name="Drula E."/>
            <person name="Henrissat B."/>
            <person name="Wiebenga A."/>
            <person name="Lubbers R.J."/>
            <person name="Gomes A.C."/>
            <person name="Makela M.R."/>
            <person name="Stajich J."/>
            <person name="Grigoriev I.V."/>
            <person name="Mortensen U.H."/>
            <person name="De Vries R.P."/>
            <person name="Baker S.E."/>
            <person name="Andersen M.R."/>
        </authorList>
    </citation>
    <scope>NUCLEOTIDE SEQUENCE [LARGE SCALE GENOMIC DNA]</scope>
    <source>
        <strain evidence="2 3">CBS 209.92</strain>
    </source>
</reference>
<feature type="domain" description="NAD-dependent epimerase/dehydratase" evidence="1">
    <location>
        <begin position="5"/>
        <end position="228"/>
    </location>
</feature>
<dbReference type="Proteomes" id="UP001610563">
    <property type="component" value="Unassembled WGS sequence"/>
</dbReference>
<dbReference type="Gene3D" id="3.40.50.720">
    <property type="entry name" value="NAD(P)-binding Rossmann-like Domain"/>
    <property type="match status" value="1"/>
</dbReference>
<proteinExistence type="predicted"/>
<dbReference type="PANTHER" id="PTHR48079:SF6">
    <property type="entry name" value="NAD(P)-BINDING DOMAIN-CONTAINING PROTEIN-RELATED"/>
    <property type="match status" value="1"/>
</dbReference>
<dbReference type="SUPFAM" id="SSF51735">
    <property type="entry name" value="NAD(P)-binding Rossmann-fold domains"/>
    <property type="match status" value="1"/>
</dbReference>
<evidence type="ECO:0000259" key="1">
    <source>
        <dbReference type="Pfam" id="PF01370"/>
    </source>
</evidence>